<dbReference type="InterPro" id="IPR018490">
    <property type="entry name" value="cNMP-bd_dom_sf"/>
</dbReference>
<dbReference type="PROSITE" id="PS51063">
    <property type="entry name" value="HTH_CRP_2"/>
    <property type="match status" value="1"/>
</dbReference>
<dbReference type="SUPFAM" id="SSF46785">
    <property type="entry name" value="Winged helix' DNA-binding domain"/>
    <property type="match status" value="1"/>
</dbReference>
<organism evidence="6 7">
    <name type="scientific">Deinococcus radiophilus</name>
    <dbReference type="NCBI Taxonomy" id="32062"/>
    <lineage>
        <taxon>Bacteria</taxon>
        <taxon>Thermotogati</taxon>
        <taxon>Deinococcota</taxon>
        <taxon>Deinococci</taxon>
        <taxon>Deinococcales</taxon>
        <taxon>Deinococcaceae</taxon>
        <taxon>Deinococcus</taxon>
    </lineage>
</organism>
<dbReference type="InterPro" id="IPR036388">
    <property type="entry name" value="WH-like_DNA-bd_sf"/>
</dbReference>
<dbReference type="OrthoDB" id="9812325at2"/>
<dbReference type="PRINTS" id="PR00034">
    <property type="entry name" value="HTHCRP"/>
</dbReference>
<dbReference type="GO" id="GO:0003677">
    <property type="term" value="F:DNA binding"/>
    <property type="evidence" value="ECO:0007669"/>
    <property type="project" value="UniProtKB-KW"/>
</dbReference>
<dbReference type="SMART" id="SM00419">
    <property type="entry name" value="HTH_CRP"/>
    <property type="match status" value="1"/>
</dbReference>
<dbReference type="InterPro" id="IPR036390">
    <property type="entry name" value="WH_DNA-bd_sf"/>
</dbReference>
<proteinExistence type="predicted"/>
<name>A0A431W331_9DEIO</name>
<evidence type="ECO:0000259" key="4">
    <source>
        <dbReference type="PROSITE" id="PS50042"/>
    </source>
</evidence>
<keyword evidence="7" id="KW-1185">Reference proteome</keyword>
<dbReference type="InterPro" id="IPR000595">
    <property type="entry name" value="cNMP-bd_dom"/>
</dbReference>
<keyword evidence="3" id="KW-0804">Transcription</keyword>
<feature type="domain" description="Cyclic nucleotide-binding" evidence="4">
    <location>
        <begin position="5"/>
        <end position="125"/>
    </location>
</feature>
<dbReference type="Proteomes" id="UP000277766">
    <property type="component" value="Unassembled WGS sequence"/>
</dbReference>
<dbReference type="Gene3D" id="1.10.10.10">
    <property type="entry name" value="Winged helix-like DNA-binding domain superfamily/Winged helix DNA-binding domain"/>
    <property type="match status" value="1"/>
</dbReference>
<keyword evidence="1" id="KW-0805">Transcription regulation</keyword>
<dbReference type="Pfam" id="PF00027">
    <property type="entry name" value="cNMP_binding"/>
    <property type="match status" value="1"/>
</dbReference>
<evidence type="ECO:0000259" key="5">
    <source>
        <dbReference type="PROSITE" id="PS51063"/>
    </source>
</evidence>
<dbReference type="InterPro" id="IPR050397">
    <property type="entry name" value="Env_Response_Regulators"/>
</dbReference>
<evidence type="ECO:0000256" key="3">
    <source>
        <dbReference type="ARBA" id="ARBA00023163"/>
    </source>
</evidence>
<evidence type="ECO:0000313" key="7">
    <source>
        <dbReference type="Proteomes" id="UP000277766"/>
    </source>
</evidence>
<dbReference type="CDD" id="cd00038">
    <property type="entry name" value="CAP_ED"/>
    <property type="match status" value="1"/>
</dbReference>
<evidence type="ECO:0000256" key="1">
    <source>
        <dbReference type="ARBA" id="ARBA00023015"/>
    </source>
</evidence>
<dbReference type="FunFam" id="1.10.10.10:FF:000019">
    <property type="entry name" value="Crp/Fnr family transcriptional regulator"/>
    <property type="match status" value="1"/>
</dbReference>
<dbReference type="AlphaFoldDB" id="A0A431W331"/>
<sequence>MTPSAFASLPDSVLDHLRAAARTGRWGRGGLLFHPDDPADTLYLITRGSVRVYSLGGGAREVTLVVHLEGELVGVQALQEGQVYGRYAECADDTEALMFSRETLGRLRRESPEVGQALTEQIVAQTAELQARLAGLVFYEVSQRLALTLLHFAERQGGWDGAGPFALQDRLSHQELAHIVGSTRETITKLLGEFRNRGLLDLGYRRIVLTDRSGLLEATHEPLR</sequence>
<dbReference type="GO" id="GO:0003700">
    <property type="term" value="F:DNA-binding transcription factor activity"/>
    <property type="evidence" value="ECO:0007669"/>
    <property type="project" value="TreeGrafter"/>
</dbReference>
<keyword evidence="2" id="KW-0238">DNA-binding</keyword>
<dbReference type="PANTHER" id="PTHR24567:SF74">
    <property type="entry name" value="HTH-TYPE TRANSCRIPTIONAL REGULATOR ARCR"/>
    <property type="match status" value="1"/>
</dbReference>
<evidence type="ECO:0000313" key="6">
    <source>
        <dbReference type="EMBL" id="RTR29847.1"/>
    </source>
</evidence>
<dbReference type="PANTHER" id="PTHR24567">
    <property type="entry name" value="CRP FAMILY TRANSCRIPTIONAL REGULATORY PROTEIN"/>
    <property type="match status" value="1"/>
</dbReference>
<gene>
    <name evidence="6" type="ORF">EJ104_02570</name>
</gene>
<reference evidence="6 7" key="1">
    <citation type="submission" date="2018-12" db="EMBL/GenBank/DDBJ databases">
        <title>Deinococcus radiophilus ATCC 27603 genome sequencing and assembly.</title>
        <authorList>
            <person name="Maclea K.S."/>
            <person name="Maynard C.R."/>
        </authorList>
    </citation>
    <scope>NUCLEOTIDE SEQUENCE [LARGE SCALE GENOMIC DNA]</scope>
    <source>
        <strain evidence="6 7">ATCC 27603</strain>
    </source>
</reference>
<dbReference type="Gene3D" id="2.60.120.10">
    <property type="entry name" value="Jelly Rolls"/>
    <property type="match status" value="1"/>
</dbReference>
<evidence type="ECO:0000256" key="2">
    <source>
        <dbReference type="ARBA" id="ARBA00023125"/>
    </source>
</evidence>
<dbReference type="PROSITE" id="PS50042">
    <property type="entry name" value="CNMP_BINDING_3"/>
    <property type="match status" value="1"/>
</dbReference>
<dbReference type="SMART" id="SM00100">
    <property type="entry name" value="cNMP"/>
    <property type="match status" value="1"/>
</dbReference>
<comment type="caution">
    <text evidence="6">The sequence shown here is derived from an EMBL/GenBank/DDBJ whole genome shotgun (WGS) entry which is preliminary data.</text>
</comment>
<protein>
    <submittedName>
        <fullName evidence="6">Crp/Fnr family transcriptional regulator</fullName>
    </submittedName>
</protein>
<dbReference type="InterPro" id="IPR012318">
    <property type="entry name" value="HTH_CRP"/>
</dbReference>
<dbReference type="InterPro" id="IPR014710">
    <property type="entry name" value="RmlC-like_jellyroll"/>
</dbReference>
<dbReference type="GO" id="GO:0005829">
    <property type="term" value="C:cytosol"/>
    <property type="evidence" value="ECO:0007669"/>
    <property type="project" value="TreeGrafter"/>
</dbReference>
<dbReference type="RefSeq" id="WP_126351192.1">
    <property type="nucleotide sequence ID" value="NZ_CP086380.1"/>
</dbReference>
<feature type="domain" description="HTH crp-type" evidence="5">
    <location>
        <begin position="139"/>
        <end position="213"/>
    </location>
</feature>
<dbReference type="EMBL" id="RXPE01000003">
    <property type="protein sequence ID" value="RTR29847.1"/>
    <property type="molecule type" value="Genomic_DNA"/>
</dbReference>
<accession>A0A431W331</accession>
<dbReference type="Pfam" id="PF13545">
    <property type="entry name" value="HTH_Crp_2"/>
    <property type="match status" value="1"/>
</dbReference>
<dbReference type="SUPFAM" id="SSF51206">
    <property type="entry name" value="cAMP-binding domain-like"/>
    <property type="match status" value="1"/>
</dbReference>